<accession>A0A6J6S5X3</accession>
<gene>
    <name evidence="2" type="ORF">UFOPK2731_00760</name>
    <name evidence="3" type="ORF">UFOPK3161_00547</name>
    <name evidence="1" type="ORF">UFOPK3962_00647</name>
    <name evidence="4" type="ORF">UFOPK4427_00581</name>
</gene>
<sequence>MLNSDPTIKNAPTLSFDIVYAGGSRELQIKAARSEELSDFAGQIHESANEYVLVGKPNAVNAHAVRMHLPWLKPKPLGLNLSAGVGDRLGLATSGHARAFAKYGKGILPIFVQQSAREMERLFRTPQEVMDDATFGLIESSWMSQFGSDADHLKTIADIDTALAAGFTMFTLDPGDSVAVVPPNFDGSLNHLPWGELEDTEDSMILRYTDKQFNIGESSISMTHEEIRHAAYKYSSAVASVVSMYRHLMQTATHEVEVEIAIDETSEVTTMGEHIFMATELKRLGVKWISFAPRYIDGFEKGIEFKGNLEELEVNLKEHFAIAEALGPYKLSIHSGSDKFDIYSMAHDICGGLVHLKTSGTSYLEALSVCAQFAPDLFREIYQISVDSYAKARSSYQVSANLKNAPSAATLSDTDLRGLITSEDTRQILHVGYGDALTIRGSSGNFVLRDALVKCLIENKEDYDQAMELHIGRHLSLFG</sequence>
<proteinExistence type="predicted"/>
<dbReference type="InterPro" id="IPR032586">
    <property type="entry name" value="UxaE"/>
</dbReference>
<dbReference type="EMBL" id="CAFBRY010000011">
    <property type="protein sequence ID" value="CAB5142515.1"/>
    <property type="molecule type" value="Genomic_DNA"/>
</dbReference>
<dbReference type="Pfam" id="PF16257">
    <property type="entry name" value="UxaE"/>
    <property type="match status" value="1"/>
</dbReference>
<dbReference type="EMBL" id="CAESAH010000013">
    <property type="protein sequence ID" value="CAB4336812.1"/>
    <property type="molecule type" value="Genomic_DNA"/>
</dbReference>
<evidence type="ECO:0000313" key="3">
    <source>
        <dbReference type="EMBL" id="CAB4820991.1"/>
    </source>
</evidence>
<name>A0A6J6S5X3_9ZZZZ</name>
<organism evidence="2">
    <name type="scientific">freshwater metagenome</name>
    <dbReference type="NCBI Taxonomy" id="449393"/>
    <lineage>
        <taxon>unclassified sequences</taxon>
        <taxon>metagenomes</taxon>
        <taxon>ecological metagenomes</taxon>
    </lineage>
</organism>
<evidence type="ECO:0000313" key="4">
    <source>
        <dbReference type="EMBL" id="CAB5142515.1"/>
    </source>
</evidence>
<dbReference type="EMBL" id="CAEZYO010000018">
    <property type="protein sequence ID" value="CAB4729927.1"/>
    <property type="molecule type" value="Genomic_DNA"/>
</dbReference>
<dbReference type="GO" id="GO:0016853">
    <property type="term" value="F:isomerase activity"/>
    <property type="evidence" value="ECO:0007669"/>
    <property type="project" value="InterPro"/>
</dbReference>
<dbReference type="EMBL" id="CAFABC010000009">
    <property type="protein sequence ID" value="CAB4820991.1"/>
    <property type="molecule type" value="Genomic_DNA"/>
</dbReference>
<evidence type="ECO:0000313" key="1">
    <source>
        <dbReference type="EMBL" id="CAB4336812.1"/>
    </source>
</evidence>
<reference evidence="2" key="1">
    <citation type="submission" date="2020-05" db="EMBL/GenBank/DDBJ databases">
        <authorList>
            <person name="Chiriac C."/>
            <person name="Salcher M."/>
            <person name="Ghai R."/>
            <person name="Kavagutti S V."/>
        </authorList>
    </citation>
    <scope>NUCLEOTIDE SEQUENCE</scope>
</reference>
<dbReference type="AlphaFoldDB" id="A0A6J6S5X3"/>
<evidence type="ECO:0000313" key="2">
    <source>
        <dbReference type="EMBL" id="CAB4729927.1"/>
    </source>
</evidence>
<protein>
    <submittedName>
        <fullName evidence="2">Unannotated protein</fullName>
    </submittedName>
</protein>